<dbReference type="InterPro" id="IPR055492">
    <property type="entry name" value="DUF7064"/>
</dbReference>
<dbReference type="AlphaFoldDB" id="A0A7W6FPC2"/>
<evidence type="ECO:0000259" key="2">
    <source>
        <dbReference type="Pfam" id="PF23212"/>
    </source>
</evidence>
<accession>A0A7W6FPC2</accession>
<evidence type="ECO:0000313" key="5">
    <source>
        <dbReference type="Proteomes" id="UP000571950"/>
    </source>
</evidence>
<dbReference type="RefSeq" id="WP_188071308.1">
    <property type="nucleotide sequence ID" value="NZ_BSPS01000020.1"/>
</dbReference>
<protein>
    <submittedName>
        <fullName evidence="4">Uncharacterized protein</fullName>
    </submittedName>
</protein>
<feature type="domain" description="DUF7064" evidence="2">
    <location>
        <begin position="184"/>
        <end position="302"/>
    </location>
</feature>
<dbReference type="Proteomes" id="UP000571950">
    <property type="component" value="Unassembled WGS sequence"/>
</dbReference>
<dbReference type="SUPFAM" id="SSF159245">
    <property type="entry name" value="AttH-like"/>
    <property type="match status" value="1"/>
</dbReference>
<dbReference type="Pfam" id="PF23212">
    <property type="entry name" value="DUF7064"/>
    <property type="match status" value="1"/>
</dbReference>
<dbReference type="InterPro" id="IPR055493">
    <property type="entry name" value="DUF7065"/>
</dbReference>
<reference evidence="4 5" key="1">
    <citation type="submission" date="2020-08" db="EMBL/GenBank/DDBJ databases">
        <title>Genomic Encyclopedia of Type Strains, Phase IV (KMG-IV): sequencing the most valuable type-strain genomes for metagenomic binning, comparative biology and taxonomic classification.</title>
        <authorList>
            <person name="Goeker M."/>
        </authorList>
    </citation>
    <scope>NUCLEOTIDE SEQUENCE [LARGE SCALE GENOMIC DNA]</scope>
    <source>
        <strain evidence="4 5">DSM 26189</strain>
    </source>
</reference>
<proteinExistence type="predicted"/>
<evidence type="ECO:0000313" key="4">
    <source>
        <dbReference type="EMBL" id="MBB3925753.1"/>
    </source>
</evidence>
<feature type="domain" description="DUF7065" evidence="3">
    <location>
        <begin position="22"/>
        <end position="181"/>
    </location>
</feature>
<evidence type="ECO:0000259" key="3">
    <source>
        <dbReference type="Pfam" id="PF23213"/>
    </source>
</evidence>
<dbReference type="EMBL" id="JACIDT010000004">
    <property type="protein sequence ID" value="MBB3925753.1"/>
    <property type="molecule type" value="Genomic_DNA"/>
</dbReference>
<feature type="region of interest" description="Disordered" evidence="1">
    <location>
        <begin position="1"/>
        <end position="28"/>
    </location>
</feature>
<organism evidence="4 5">
    <name type="scientific">Sphingobium jiangsuense</name>
    <dbReference type="NCBI Taxonomy" id="870476"/>
    <lineage>
        <taxon>Bacteria</taxon>
        <taxon>Pseudomonadati</taxon>
        <taxon>Pseudomonadota</taxon>
        <taxon>Alphaproteobacteria</taxon>
        <taxon>Sphingomonadales</taxon>
        <taxon>Sphingomonadaceae</taxon>
        <taxon>Sphingobium</taxon>
    </lineage>
</organism>
<gene>
    <name evidence="4" type="ORF">GGR43_001468</name>
</gene>
<evidence type="ECO:0000256" key="1">
    <source>
        <dbReference type="SAM" id="MobiDB-lite"/>
    </source>
</evidence>
<name>A0A7W6FPC2_9SPHN</name>
<dbReference type="Pfam" id="PF23213">
    <property type="entry name" value="DUF7065"/>
    <property type="match status" value="1"/>
</dbReference>
<sequence>MNEGEMAIIPAAGFDTPPTPADNGNHPPVDDKWWQESALFTFASAPDRFGCWIRFGAHVNQGVANLYSWTMIGEEFADRRMAVDQPLPPGDLLDGAIAGATVTTIEPLMRYALTLDTDDLQLRLEWRNFRHPLAMGYNVGGATIAKGHYNAMGRATGTAVWRGREYPVDAVGFSDHSWGVRRAHLPASRSLFCVFDEDFTITAIPISTGPARSMVGYVWRDGVLGRLQSESKMGYSFRDDWITPAGCEAELIDDKGRVFRLSGWTFGPSSTWPMGHGKLVTHASAGFRCDGREGSGILESSQYKGLPPSVAALGLDPASWWINEEQD</sequence>
<keyword evidence="5" id="KW-1185">Reference proteome</keyword>
<comment type="caution">
    <text evidence="4">The sequence shown here is derived from an EMBL/GenBank/DDBJ whole genome shotgun (WGS) entry which is preliminary data.</text>
</comment>